<name>A0ABW9ZZB8_9BACI</name>
<dbReference type="CDD" id="cd02038">
    <property type="entry name" value="FlhG-like"/>
    <property type="match status" value="1"/>
</dbReference>
<evidence type="ECO:0000313" key="4">
    <source>
        <dbReference type="Proteomes" id="UP000743899"/>
    </source>
</evidence>
<sequence length="289" mass="32729">MNDQARKLRQRVKEQQEDRKLAHTIAIISGKGGVGKSNIALNFSINLSQHKKKVLLFDLDIGMGNIDILVGNQAGYTIADFFINNIPLEQVIQLGPEGLHYIAGGSGLEESFYLNEARVNHLLEQMQDYLYEYDYFVFDIGAGISEDLVLFLSSVKDIIVVVTPEPTSIMDAYSAMKILALNHAEVTFHLLGNRMKNEKENKDVLGRLQKVLYKFLNKESNQIGFIPEDSNISTAVKRQTPFILHKPSSLAAKQINKITNIFLNNNHRENKVEKNNSFIEKLKLVLLQR</sequence>
<accession>A0ABW9ZZB8</accession>
<evidence type="ECO:0000313" key="3">
    <source>
        <dbReference type="EMBL" id="NCU16513.1"/>
    </source>
</evidence>
<dbReference type="InterPro" id="IPR033875">
    <property type="entry name" value="FlhG"/>
</dbReference>
<dbReference type="Proteomes" id="UP000743899">
    <property type="component" value="Unassembled WGS sequence"/>
</dbReference>
<keyword evidence="2" id="KW-0067">ATP-binding</keyword>
<gene>
    <name evidence="3" type="ORF">GW534_01825</name>
</gene>
<keyword evidence="4" id="KW-1185">Reference proteome</keyword>
<dbReference type="Pfam" id="PF10609">
    <property type="entry name" value="ParA"/>
    <property type="match status" value="1"/>
</dbReference>
<reference evidence="3 4" key="1">
    <citation type="submission" date="2020-01" db="EMBL/GenBank/DDBJ databases">
        <title>A novel Bacillus sp. from Pasinler.</title>
        <authorList>
            <person name="Adiguzel A."/>
            <person name="Ay H."/>
            <person name="Baltaci M.O."/>
        </authorList>
    </citation>
    <scope>NUCLEOTIDE SEQUENCE [LARGE SCALE GENOMIC DNA]</scope>
    <source>
        <strain evidence="3 4">P1</strain>
    </source>
</reference>
<dbReference type="PANTHER" id="PTHR43384:SF4">
    <property type="entry name" value="CELLULOSE BIOSYNTHESIS PROTEIN BCSQ-RELATED"/>
    <property type="match status" value="1"/>
</dbReference>
<protein>
    <submittedName>
        <fullName evidence="3">MinD/ParA family protein</fullName>
    </submittedName>
</protein>
<evidence type="ECO:0000256" key="1">
    <source>
        <dbReference type="ARBA" id="ARBA00022741"/>
    </source>
</evidence>
<dbReference type="PANTHER" id="PTHR43384">
    <property type="entry name" value="SEPTUM SITE-DETERMINING PROTEIN MIND HOMOLOG, CHLOROPLASTIC-RELATED"/>
    <property type="match status" value="1"/>
</dbReference>
<evidence type="ECO:0000256" key="2">
    <source>
        <dbReference type="ARBA" id="ARBA00022840"/>
    </source>
</evidence>
<dbReference type="InterPro" id="IPR027417">
    <property type="entry name" value="P-loop_NTPase"/>
</dbReference>
<keyword evidence="1" id="KW-0547">Nucleotide-binding</keyword>
<comment type="caution">
    <text evidence="3">The sequence shown here is derived from an EMBL/GenBank/DDBJ whole genome shotgun (WGS) entry which is preliminary data.</text>
</comment>
<dbReference type="Gene3D" id="3.40.50.300">
    <property type="entry name" value="P-loop containing nucleotide triphosphate hydrolases"/>
    <property type="match status" value="1"/>
</dbReference>
<organism evidence="3 4">
    <name type="scientific">Pallidibacillus pasinlerensis</name>
    <dbReference type="NCBI Taxonomy" id="2703818"/>
    <lineage>
        <taxon>Bacteria</taxon>
        <taxon>Bacillati</taxon>
        <taxon>Bacillota</taxon>
        <taxon>Bacilli</taxon>
        <taxon>Bacillales</taxon>
        <taxon>Bacillaceae</taxon>
        <taxon>Pallidibacillus</taxon>
    </lineage>
</organism>
<dbReference type="InterPro" id="IPR025501">
    <property type="entry name" value="MinD_FleN"/>
</dbReference>
<proteinExistence type="predicted"/>
<dbReference type="RefSeq" id="WP_161919343.1">
    <property type="nucleotide sequence ID" value="NZ_JAACYS010000004.1"/>
</dbReference>
<dbReference type="PIRSF" id="PIRSF003092">
    <property type="entry name" value="MinD"/>
    <property type="match status" value="1"/>
</dbReference>
<dbReference type="InterPro" id="IPR033756">
    <property type="entry name" value="YlxH/NBP35"/>
</dbReference>
<dbReference type="EMBL" id="JAACYS010000004">
    <property type="protein sequence ID" value="NCU16513.1"/>
    <property type="molecule type" value="Genomic_DNA"/>
</dbReference>
<dbReference type="InterPro" id="IPR050625">
    <property type="entry name" value="ParA/MinD_ATPase"/>
</dbReference>
<dbReference type="SUPFAM" id="SSF52540">
    <property type="entry name" value="P-loop containing nucleoside triphosphate hydrolases"/>
    <property type="match status" value="1"/>
</dbReference>